<evidence type="ECO:0008006" key="4">
    <source>
        <dbReference type="Google" id="ProtNLM"/>
    </source>
</evidence>
<proteinExistence type="predicted"/>
<dbReference type="Proteomes" id="UP000092578">
    <property type="component" value="Unassembled WGS sequence"/>
</dbReference>
<name>A0A1B9B6X7_9BACI</name>
<organism evidence="2 3">
    <name type="scientific">Pseudobacillus wudalianchiensis</name>
    <dbReference type="NCBI Taxonomy" id="1743143"/>
    <lineage>
        <taxon>Bacteria</taxon>
        <taxon>Bacillati</taxon>
        <taxon>Bacillota</taxon>
        <taxon>Bacilli</taxon>
        <taxon>Bacillales</taxon>
        <taxon>Bacillaceae</taxon>
        <taxon>Pseudobacillus</taxon>
    </lineage>
</organism>
<keyword evidence="3" id="KW-1185">Reference proteome</keyword>
<feature type="transmembrane region" description="Helical" evidence="1">
    <location>
        <begin position="57"/>
        <end position="76"/>
    </location>
</feature>
<reference evidence="3" key="1">
    <citation type="submission" date="2016-05" db="EMBL/GenBank/DDBJ databases">
        <authorList>
            <person name="Liu B."/>
            <person name="Wang J."/>
            <person name="Zhu Y."/>
            <person name="Liu G."/>
            <person name="Chen Q."/>
            <person name="Chen Z."/>
            <person name="Lan J."/>
            <person name="Che J."/>
            <person name="Ge C."/>
            <person name="Shi H."/>
            <person name="Pan Z."/>
            <person name="Liu X."/>
        </authorList>
    </citation>
    <scope>NUCLEOTIDE SEQUENCE [LARGE SCALE GENOMIC DNA]</scope>
    <source>
        <strain evidence="3">FJAT-27215</strain>
    </source>
</reference>
<evidence type="ECO:0000256" key="1">
    <source>
        <dbReference type="SAM" id="Phobius"/>
    </source>
</evidence>
<dbReference type="NCBIfam" id="NF041646">
    <property type="entry name" value="VC0807_fam"/>
    <property type="match status" value="1"/>
</dbReference>
<protein>
    <recommendedName>
        <fullName evidence="4">Intracellular septation protein A</fullName>
    </recommendedName>
</protein>
<comment type="caution">
    <text evidence="2">The sequence shown here is derived from an EMBL/GenBank/DDBJ whole genome shotgun (WGS) entry which is preliminary data.</text>
</comment>
<feature type="transmembrane region" description="Helical" evidence="1">
    <location>
        <begin position="7"/>
        <end position="25"/>
    </location>
</feature>
<keyword evidence="1" id="KW-1133">Transmembrane helix</keyword>
<feature type="transmembrane region" description="Helical" evidence="1">
    <location>
        <begin position="31"/>
        <end position="50"/>
    </location>
</feature>
<feature type="transmembrane region" description="Helical" evidence="1">
    <location>
        <begin position="138"/>
        <end position="161"/>
    </location>
</feature>
<feature type="transmembrane region" description="Helical" evidence="1">
    <location>
        <begin position="88"/>
        <end position="117"/>
    </location>
</feature>
<evidence type="ECO:0000313" key="2">
    <source>
        <dbReference type="EMBL" id="OCA91855.1"/>
    </source>
</evidence>
<gene>
    <name evidence="2" type="ORF">A8F95_19170</name>
</gene>
<evidence type="ECO:0000313" key="3">
    <source>
        <dbReference type="Proteomes" id="UP000092578"/>
    </source>
</evidence>
<sequence length="210" mass="24130">MKNYVVLFDLICYVAIPLLIWNFGRDLLGDYYAMLISSVPGILYSIYRFILIKTVNLFGIFMLGNLIVGTLIDVLAGSAMQLLWNNVFYSYTIALLFIISVLVNRPLFLFFAIDFTELQGSGRHEMKKSFYQKKVLRAFKWITLLFAFRDVLLASVKIWLIKEYGVDAFDKGIVLRQVLSWGITAVSVIGFIYISKLLQTNEEEPIRPPV</sequence>
<keyword evidence="1" id="KW-0472">Membrane</keyword>
<dbReference type="AlphaFoldDB" id="A0A1B9B6X7"/>
<feature type="transmembrane region" description="Helical" evidence="1">
    <location>
        <begin position="173"/>
        <end position="194"/>
    </location>
</feature>
<accession>A0A1B9B6X7</accession>
<dbReference type="RefSeq" id="WP_065409677.1">
    <property type="nucleotide sequence ID" value="NZ_MAYT01000004.1"/>
</dbReference>
<keyword evidence="1" id="KW-0812">Transmembrane</keyword>
<dbReference type="EMBL" id="MAYT01000004">
    <property type="protein sequence ID" value="OCA91855.1"/>
    <property type="molecule type" value="Genomic_DNA"/>
</dbReference>